<name>A0ABT0U3N4_9BACT</name>
<keyword evidence="2" id="KW-0812">Transmembrane</keyword>
<gene>
    <name evidence="3" type="ORF">NB063_11720</name>
</gene>
<accession>A0ABT0U3N4</accession>
<evidence type="ECO:0000256" key="1">
    <source>
        <dbReference type="SAM" id="MobiDB-lite"/>
    </source>
</evidence>
<dbReference type="Proteomes" id="UP001202961">
    <property type="component" value="Unassembled WGS sequence"/>
</dbReference>
<dbReference type="Gene3D" id="2.20.28.160">
    <property type="match status" value="2"/>
</dbReference>
<dbReference type="NCBIfam" id="TIGR01053">
    <property type="entry name" value="LSD1"/>
    <property type="match status" value="1"/>
</dbReference>
<protein>
    <recommendedName>
        <fullName evidence="5">Zinc finger/thioredoxin putative domain-containing protein</fullName>
    </recommendedName>
</protein>
<feature type="transmembrane region" description="Helical" evidence="2">
    <location>
        <begin position="183"/>
        <end position="214"/>
    </location>
</feature>
<evidence type="ECO:0000313" key="4">
    <source>
        <dbReference type="Proteomes" id="UP001202961"/>
    </source>
</evidence>
<feature type="transmembrane region" description="Helical" evidence="2">
    <location>
        <begin position="266"/>
        <end position="290"/>
    </location>
</feature>
<proteinExistence type="predicted"/>
<feature type="region of interest" description="Disordered" evidence="1">
    <location>
        <begin position="38"/>
        <end position="59"/>
    </location>
</feature>
<organism evidence="3 4">
    <name type="scientific">Aporhodopirellula aestuarii</name>
    <dbReference type="NCBI Taxonomy" id="2950107"/>
    <lineage>
        <taxon>Bacteria</taxon>
        <taxon>Pseudomonadati</taxon>
        <taxon>Planctomycetota</taxon>
        <taxon>Planctomycetia</taxon>
        <taxon>Pirellulales</taxon>
        <taxon>Pirellulaceae</taxon>
        <taxon>Aporhodopirellula</taxon>
    </lineage>
</organism>
<evidence type="ECO:0000313" key="3">
    <source>
        <dbReference type="EMBL" id="MCM2371274.1"/>
    </source>
</evidence>
<feature type="compositionally biased region" description="Low complexity" evidence="1">
    <location>
        <begin position="40"/>
        <end position="57"/>
    </location>
</feature>
<keyword evidence="2" id="KW-1133">Transmembrane helix</keyword>
<feature type="compositionally biased region" description="Gly residues" evidence="1">
    <location>
        <begin position="163"/>
        <end position="174"/>
    </location>
</feature>
<comment type="caution">
    <text evidence="3">The sequence shown here is derived from an EMBL/GenBank/DDBJ whole genome shotgun (WGS) entry which is preliminary data.</text>
</comment>
<evidence type="ECO:0000256" key="2">
    <source>
        <dbReference type="SAM" id="Phobius"/>
    </source>
</evidence>
<feature type="transmembrane region" description="Helical" evidence="2">
    <location>
        <begin position="234"/>
        <end position="254"/>
    </location>
</feature>
<feature type="region of interest" description="Disordered" evidence="1">
    <location>
        <begin position="94"/>
        <end position="174"/>
    </location>
</feature>
<dbReference type="EMBL" id="JAMQBK010000030">
    <property type="protein sequence ID" value="MCM2371274.1"/>
    <property type="molecule type" value="Genomic_DNA"/>
</dbReference>
<dbReference type="RefSeq" id="WP_250928913.1">
    <property type="nucleotide sequence ID" value="NZ_JAMQBK010000030.1"/>
</dbReference>
<keyword evidence="2" id="KW-0472">Membrane</keyword>
<reference evidence="3 4" key="1">
    <citation type="journal article" date="2022" name="Syst. Appl. Microbiol.">
        <title>Rhodopirellula aestuarii sp. nov., a novel member of the genus Rhodopirellula isolated from brackish sediments collected in the Tagus River estuary, Portugal.</title>
        <authorList>
            <person name="Vitorino I.R."/>
            <person name="Klimek D."/>
            <person name="Calusinska M."/>
            <person name="Lobo-da-Cunha A."/>
            <person name="Vasconcelos V."/>
            <person name="Lage O.M."/>
        </authorList>
    </citation>
    <scope>NUCLEOTIDE SEQUENCE [LARGE SCALE GENOMIC DNA]</scope>
    <source>
        <strain evidence="3 4">ICT_H3.1</strain>
    </source>
</reference>
<sequence>MSLQIKCPGCQSTLQIPDTARGKQVRCSSCQKVLKVPEGAAPSRPASSPTAPAPASTGTLQIRCPGCQATLKLRAAMAGKVVKCSQCQTQLKVPGGAATGQPAARPSTPAPQPAPGGFGNDDIFGNLPSVPSPTAGGQPRAFAGSPAPKHSPAPMNPYRVQAPGGGARPHGGSSGLRSGRASWLYTVPGVFMAVWAVLVIAVGIFQFGVIGYLVFSGQLNMQQVDMGRFAGQSAGRFLAIALQVAVVAGSIGMIQRSNLKSARTAAVISAIPCFGCLVFPIGIWACVLLFSDKAERDFA</sequence>
<evidence type="ECO:0008006" key="5">
    <source>
        <dbReference type="Google" id="ProtNLM"/>
    </source>
</evidence>
<keyword evidence="4" id="KW-1185">Reference proteome</keyword>